<sequence>MLTFWVCESKVCPKSKGDHLAQPAGSATSSDGKDNGGCREASVTH</sequence>
<evidence type="ECO:0000313" key="3">
    <source>
        <dbReference type="Proteomes" id="UP000887013"/>
    </source>
</evidence>
<feature type="non-terminal residue" evidence="2">
    <location>
        <position position="45"/>
    </location>
</feature>
<organism evidence="2 3">
    <name type="scientific">Nephila pilipes</name>
    <name type="common">Giant wood spider</name>
    <name type="synonym">Nephila maculata</name>
    <dbReference type="NCBI Taxonomy" id="299642"/>
    <lineage>
        <taxon>Eukaryota</taxon>
        <taxon>Metazoa</taxon>
        <taxon>Ecdysozoa</taxon>
        <taxon>Arthropoda</taxon>
        <taxon>Chelicerata</taxon>
        <taxon>Arachnida</taxon>
        <taxon>Araneae</taxon>
        <taxon>Araneomorphae</taxon>
        <taxon>Entelegynae</taxon>
        <taxon>Araneoidea</taxon>
        <taxon>Nephilidae</taxon>
        <taxon>Nephila</taxon>
    </lineage>
</organism>
<dbReference type="EMBL" id="BMAW01100824">
    <property type="protein sequence ID" value="GFS96963.1"/>
    <property type="molecule type" value="Genomic_DNA"/>
</dbReference>
<keyword evidence="3" id="KW-1185">Reference proteome</keyword>
<evidence type="ECO:0000256" key="1">
    <source>
        <dbReference type="SAM" id="MobiDB-lite"/>
    </source>
</evidence>
<accession>A0A8X6N6M5</accession>
<gene>
    <name evidence="2" type="ORF">NPIL_349931</name>
</gene>
<protein>
    <submittedName>
        <fullName evidence="2">Uncharacterized protein</fullName>
    </submittedName>
</protein>
<dbReference type="AlphaFoldDB" id="A0A8X6N6M5"/>
<feature type="region of interest" description="Disordered" evidence="1">
    <location>
        <begin position="14"/>
        <end position="45"/>
    </location>
</feature>
<comment type="caution">
    <text evidence="2">The sequence shown here is derived from an EMBL/GenBank/DDBJ whole genome shotgun (WGS) entry which is preliminary data.</text>
</comment>
<name>A0A8X6N6M5_NEPPI</name>
<evidence type="ECO:0000313" key="2">
    <source>
        <dbReference type="EMBL" id="GFS96963.1"/>
    </source>
</evidence>
<dbReference type="Proteomes" id="UP000887013">
    <property type="component" value="Unassembled WGS sequence"/>
</dbReference>
<reference evidence="2" key="1">
    <citation type="submission" date="2020-08" db="EMBL/GenBank/DDBJ databases">
        <title>Multicomponent nature underlies the extraordinary mechanical properties of spider dragline silk.</title>
        <authorList>
            <person name="Kono N."/>
            <person name="Nakamura H."/>
            <person name="Mori M."/>
            <person name="Yoshida Y."/>
            <person name="Ohtoshi R."/>
            <person name="Malay A.D."/>
            <person name="Moran D.A.P."/>
            <person name="Tomita M."/>
            <person name="Numata K."/>
            <person name="Arakawa K."/>
        </authorList>
    </citation>
    <scope>NUCLEOTIDE SEQUENCE</scope>
</reference>
<proteinExistence type="predicted"/>